<evidence type="ECO:0000256" key="8">
    <source>
        <dbReference type="PROSITE-ProRule" id="PRU00339"/>
    </source>
</evidence>
<dbReference type="InterPro" id="IPR050754">
    <property type="entry name" value="FKBP4/5/8-like"/>
</dbReference>
<dbReference type="InterPro" id="IPR019734">
    <property type="entry name" value="TPR_rpt"/>
</dbReference>
<dbReference type="Proteomes" id="UP000036987">
    <property type="component" value="Unassembled WGS sequence"/>
</dbReference>
<evidence type="ECO:0000256" key="4">
    <source>
        <dbReference type="ARBA" id="ARBA00022803"/>
    </source>
</evidence>
<keyword evidence="6 7" id="KW-0413">Isomerase</keyword>
<feature type="domain" description="PPIase FKBP-type" evidence="11">
    <location>
        <begin position="174"/>
        <end position="263"/>
    </location>
</feature>
<dbReference type="SMART" id="SM00028">
    <property type="entry name" value="TPR"/>
    <property type="match status" value="3"/>
</dbReference>
<evidence type="ECO:0000256" key="9">
    <source>
        <dbReference type="SAM" id="Coils"/>
    </source>
</evidence>
<dbReference type="Gene3D" id="3.10.50.40">
    <property type="match status" value="3"/>
</dbReference>
<evidence type="ECO:0000256" key="3">
    <source>
        <dbReference type="ARBA" id="ARBA00022737"/>
    </source>
</evidence>
<feature type="region of interest" description="Disordered" evidence="10">
    <location>
        <begin position="1"/>
        <end position="25"/>
    </location>
</feature>
<evidence type="ECO:0000259" key="11">
    <source>
        <dbReference type="PROSITE" id="PS50059"/>
    </source>
</evidence>
<dbReference type="OMA" id="SWVEYES"/>
<organism evidence="12 13">
    <name type="scientific">Zostera marina</name>
    <name type="common">Eelgrass</name>
    <dbReference type="NCBI Taxonomy" id="29655"/>
    <lineage>
        <taxon>Eukaryota</taxon>
        <taxon>Viridiplantae</taxon>
        <taxon>Streptophyta</taxon>
        <taxon>Embryophyta</taxon>
        <taxon>Tracheophyta</taxon>
        <taxon>Spermatophyta</taxon>
        <taxon>Magnoliopsida</taxon>
        <taxon>Liliopsida</taxon>
        <taxon>Zosteraceae</taxon>
        <taxon>Zostera</taxon>
    </lineage>
</organism>
<name>A0A0K9NXQ5_ZOSMR</name>
<dbReference type="SUPFAM" id="SSF54534">
    <property type="entry name" value="FKBP-like"/>
    <property type="match status" value="3"/>
</dbReference>
<dbReference type="Pfam" id="PF00254">
    <property type="entry name" value="FKBP_C"/>
    <property type="match status" value="3"/>
</dbReference>
<keyword evidence="9" id="KW-0175">Coiled coil</keyword>
<keyword evidence="4 8" id="KW-0802">TPR repeat</keyword>
<feature type="coiled-coil region" evidence="9">
    <location>
        <begin position="516"/>
        <end position="543"/>
    </location>
</feature>
<evidence type="ECO:0000256" key="7">
    <source>
        <dbReference type="PROSITE-ProRule" id="PRU00277"/>
    </source>
</evidence>
<keyword evidence="5" id="KW-0112">Calmodulin-binding</keyword>
<dbReference type="EMBL" id="LFYR01001565">
    <property type="protein sequence ID" value="KMZ60832.1"/>
    <property type="molecule type" value="Genomic_DNA"/>
</dbReference>
<dbReference type="GO" id="GO:0070370">
    <property type="term" value="P:cellular heat acclimation"/>
    <property type="evidence" value="ECO:0007669"/>
    <property type="project" value="UniProtKB-ARBA"/>
</dbReference>
<keyword evidence="3" id="KW-0677">Repeat</keyword>
<comment type="caution">
    <text evidence="12">The sequence shown here is derived from an EMBL/GenBank/DDBJ whole genome shotgun (WGS) entry which is preliminary data.</text>
</comment>
<dbReference type="GO" id="GO:0003755">
    <property type="term" value="F:peptidyl-prolyl cis-trans isomerase activity"/>
    <property type="evidence" value="ECO:0000318"/>
    <property type="project" value="GO_Central"/>
</dbReference>
<evidence type="ECO:0000256" key="2">
    <source>
        <dbReference type="ARBA" id="ARBA00013194"/>
    </source>
</evidence>
<feature type="domain" description="PPIase FKBP-type" evidence="11">
    <location>
        <begin position="291"/>
        <end position="383"/>
    </location>
</feature>
<evidence type="ECO:0000256" key="5">
    <source>
        <dbReference type="ARBA" id="ARBA00022860"/>
    </source>
</evidence>
<dbReference type="OrthoDB" id="1902587at2759"/>
<dbReference type="InterPro" id="IPR011990">
    <property type="entry name" value="TPR-like_helical_dom_sf"/>
</dbReference>
<dbReference type="InterPro" id="IPR001179">
    <property type="entry name" value="PPIase_FKBP_dom"/>
</dbReference>
<evidence type="ECO:0000256" key="6">
    <source>
        <dbReference type="ARBA" id="ARBA00023235"/>
    </source>
</evidence>
<dbReference type="PROSITE" id="PS50059">
    <property type="entry name" value="FKBP_PPIASE"/>
    <property type="match status" value="3"/>
</dbReference>
<dbReference type="STRING" id="29655.A0A0K9NXQ5"/>
<dbReference type="FunFam" id="1.25.40.10:FF:000008">
    <property type="entry name" value="Peptidylprolyl isomerase"/>
    <property type="match status" value="1"/>
</dbReference>
<gene>
    <name evidence="12" type="ORF">ZOSMA_56G00630</name>
</gene>
<dbReference type="Gene3D" id="1.25.40.10">
    <property type="entry name" value="Tetratricopeptide repeat domain"/>
    <property type="match status" value="1"/>
</dbReference>
<comment type="catalytic activity">
    <reaction evidence="1 7">
        <text>[protein]-peptidylproline (omega=180) = [protein]-peptidylproline (omega=0)</text>
        <dbReference type="Rhea" id="RHEA:16237"/>
        <dbReference type="Rhea" id="RHEA-COMP:10747"/>
        <dbReference type="Rhea" id="RHEA-COMP:10748"/>
        <dbReference type="ChEBI" id="CHEBI:83833"/>
        <dbReference type="ChEBI" id="CHEBI:83834"/>
        <dbReference type="EC" id="5.2.1.8"/>
    </reaction>
</comment>
<proteinExistence type="predicted"/>
<protein>
    <recommendedName>
        <fullName evidence="2 7">peptidylprolyl isomerase</fullName>
        <ecNumber evidence="2 7">5.2.1.8</ecNumber>
    </recommendedName>
</protein>
<feature type="compositionally biased region" description="Acidic residues" evidence="10">
    <location>
        <begin position="13"/>
        <end position="23"/>
    </location>
</feature>
<dbReference type="FunFam" id="3.10.50.40:FF:000017">
    <property type="entry name" value="Peptidylprolyl isomerase"/>
    <property type="match status" value="1"/>
</dbReference>
<evidence type="ECO:0000256" key="1">
    <source>
        <dbReference type="ARBA" id="ARBA00000971"/>
    </source>
</evidence>
<dbReference type="PANTHER" id="PTHR46512:SF11">
    <property type="entry name" value="PEPTIDYLPROLYL ISOMERASE"/>
    <property type="match status" value="1"/>
</dbReference>
<dbReference type="GO" id="GO:0005516">
    <property type="term" value="F:calmodulin binding"/>
    <property type="evidence" value="ECO:0007669"/>
    <property type="project" value="UniProtKB-KW"/>
</dbReference>
<feature type="compositionally biased region" description="Basic and acidic residues" evidence="10">
    <location>
        <begin position="1"/>
        <end position="12"/>
    </location>
</feature>
<evidence type="ECO:0000256" key="10">
    <source>
        <dbReference type="SAM" id="MobiDB-lite"/>
    </source>
</evidence>
<accession>A0A0K9NXQ5</accession>
<reference evidence="13" key="1">
    <citation type="journal article" date="2016" name="Nature">
        <title>The genome of the seagrass Zostera marina reveals angiosperm adaptation to the sea.</title>
        <authorList>
            <person name="Olsen J.L."/>
            <person name="Rouze P."/>
            <person name="Verhelst B."/>
            <person name="Lin Y.-C."/>
            <person name="Bayer T."/>
            <person name="Collen J."/>
            <person name="Dattolo E."/>
            <person name="De Paoli E."/>
            <person name="Dittami S."/>
            <person name="Maumus F."/>
            <person name="Michel G."/>
            <person name="Kersting A."/>
            <person name="Lauritano C."/>
            <person name="Lohaus R."/>
            <person name="Toepel M."/>
            <person name="Tonon T."/>
            <person name="Vanneste K."/>
            <person name="Amirebrahimi M."/>
            <person name="Brakel J."/>
            <person name="Bostroem C."/>
            <person name="Chovatia M."/>
            <person name="Grimwood J."/>
            <person name="Jenkins J.W."/>
            <person name="Jueterbock A."/>
            <person name="Mraz A."/>
            <person name="Stam W.T."/>
            <person name="Tice H."/>
            <person name="Bornberg-Bauer E."/>
            <person name="Green P.J."/>
            <person name="Pearson G.A."/>
            <person name="Procaccini G."/>
            <person name="Duarte C.M."/>
            <person name="Schmutz J."/>
            <person name="Reusch T.B.H."/>
            <person name="Van de Peer Y."/>
        </authorList>
    </citation>
    <scope>NUCLEOTIDE SEQUENCE [LARGE SCALE GENOMIC DNA]</scope>
    <source>
        <strain evidence="13">cv. Finnish</strain>
    </source>
</reference>
<dbReference type="EC" id="5.2.1.8" evidence="2 7"/>
<dbReference type="FunFam" id="3.10.50.40:FF:000012">
    <property type="entry name" value="Peptidylprolyl isomerase"/>
    <property type="match status" value="1"/>
</dbReference>
<keyword evidence="7" id="KW-0697">Rotamase</keyword>
<evidence type="ECO:0000313" key="12">
    <source>
        <dbReference type="EMBL" id="KMZ60832.1"/>
    </source>
</evidence>
<feature type="domain" description="PPIase FKBP-type" evidence="11">
    <location>
        <begin position="58"/>
        <end position="146"/>
    </location>
</feature>
<evidence type="ECO:0000313" key="13">
    <source>
        <dbReference type="Proteomes" id="UP000036987"/>
    </source>
</evidence>
<feature type="repeat" description="TPR" evidence="8">
    <location>
        <begin position="483"/>
        <end position="516"/>
    </location>
</feature>
<dbReference type="AlphaFoldDB" id="A0A0K9NXQ5"/>
<sequence length="565" mass="63208">MDSDFDFSKEEEMMGEEGLDAMDVDPILKVGEEKEIGKEGLKKKLVKEGEGWETPEAGDEVEVHYTGTLLDGTKFDSSRDRGTPFKFGLGQGQVIKGWDQGIKTMKKGENAIFTIPSDLAYGASGSPPKIPPGATLQFDVELLSWSSVKDICKDGGIFKKVLAAGEKWENPKDLDEVLVEYEAKLEDGTVVSKSDKVEFTVKDGYFCPALTNAVKTMKKGEKVLLTVKPQYAFGDNGRPTSGNEGAVPPNATLIIKLHLISWKTVTDITNDKKVLKKILKETEGYERPNEGAMVKVKFIGKLENGTVFVKKGHGEEEPFEFRTDDEQVIEGLDKAVLTMKKGEIALLTISPEYGYSSTESRQDLAVVPSNSTLFYEIEMVSFVKAKESWDMNNAEKVEGAGLKKEEGNTLFKVGKYERASRRYEKAIKFIDYESSFSDEEKKQSKALKITCNLNNAACKLKVKDYKQAEKLCTKVLELDSLNVKALYRRAQAHSQLADLDLAELDIKKALEIDPNNRDVKVEYRNLKEKIKELNKKEAKFYGNMFAKMTKYEQPETKISEPQTAA</sequence>
<dbReference type="PANTHER" id="PTHR46512">
    <property type="entry name" value="PEPTIDYLPROLYL ISOMERASE"/>
    <property type="match status" value="1"/>
</dbReference>
<dbReference type="PROSITE" id="PS50005">
    <property type="entry name" value="TPR"/>
    <property type="match status" value="1"/>
</dbReference>
<dbReference type="SUPFAM" id="SSF48452">
    <property type="entry name" value="TPR-like"/>
    <property type="match status" value="1"/>
</dbReference>
<dbReference type="Pfam" id="PF00515">
    <property type="entry name" value="TPR_1"/>
    <property type="match status" value="1"/>
</dbReference>
<keyword evidence="13" id="KW-1185">Reference proteome</keyword>
<dbReference type="InterPro" id="IPR046357">
    <property type="entry name" value="PPIase_dom_sf"/>
</dbReference>
<dbReference type="FunFam" id="3.10.50.40:FF:000022">
    <property type="entry name" value="Peptidylprolyl isomerase"/>
    <property type="match status" value="1"/>
</dbReference>